<proteinExistence type="predicted"/>
<dbReference type="Proteomes" id="UP000245119">
    <property type="component" value="Linkage Group LG3"/>
</dbReference>
<evidence type="ECO:0000313" key="2">
    <source>
        <dbReference type="EMBL" id="PVD33575.1"/>
    </source>
</evidence>
<keyword evidence="3" id="KW-1185">Reference proteome</keyword>
<feature type="region of interest" description="Disordered" evidence="1">
    <location>
        <begin position="151"/>
        <end position="190"/>
    </location>
</feature>
<evidence type="ECO:0000256" key="1">
    <source>
        <dbReference type="SAM" id="MobiDB-lite"/>
    </source>
</evidence>
<feature type="region of interest" description="Disordered" evidence="1">
    <location>
        <begin position="242"/>
        <end position="292"/>
    </location>
</feature>
<name>A0A2T7PJG1_POMCA</name>
<feature type="region of interest" description="Disordered" evidence="1">
    <location>
        <begin position="47"/>
        <end position="79"/>
    </location>
</feature>
<reference evidence="2 3" key="1">
    <citation type="submission" date="2018-04" db="EMBL/GenBank/DDBJ databases">
        <title>The genome of golden apple snail Pomacea canaliculata provides insight into stress tolerance and invasive adaptation.</title>
        <authorList>
            <person name="Liu C."/>
            <person name="Liu B."/>
            <person name="Ren Y."/>
            <person name="Zhang Y."/>
            <person name="Wang H."/>
            <person name="Li S."/>
            <person name="Jiang F."/>
            <person name="Yin L."/>
            <person name="Zhang G."/>
            <person name="Qian W."/>
            <person name="Fan W."/>
        </authorList>
    </citation>
    <scope>NUCLEOTIDE SEQUENCE [LARGE SCALE GENOMIC DNA]</scope>
    <source>
        <strain evidence="2">SZHN2017</strain>
        <tissue evidence="2">Muscle</tissue>
    </source>
</reference>
<feature type="compositionally biased region" description="Basic and acidic residues" evidence="1">
    <location>
        <begin position="50"/>
        <end position="71"/>
    </location>
</feature>
<evidence type="ECO:0000313" key="3">
    <source>
        <dbReference type="Proteomes" id="UP000245119"/>
    </source>
</evidence>
<protein>
    <submittedName>
        <fullName evidence="2">Uncharacterized protein</fullName>
    </submittedName>
</protein>
<comment type="caution">
    <text evidence="2">The sequence shown here is derived from an EMBL/GenBank/DDBJ whole genome shotgun (WGS) entry which is preliminary data.</text>
</comment>
<feature type="compositionally biased region" description="Low complexity" evidence="1">
    <location>
        <begin position="263"/>
        <end position="280"/>
    </location>
</feature>
<feature type="compositionally biased region" description="Polar residues" evidence="1">
    <location>
        <begin position="154"/>
        <end position="173"/>
    </location>
</feature>
<gene>
    <name evidence="2" type="ORF">C0Q70_04832</name>
</gene>
<sequence length="292" mass="32154">MFQKSLRTPRRFTVMTACDVYAPRHTWPTATPSVHLLLHEATPACSARLTAKEPREGEKKRKEKKKEKDNQRNGIVASRLGEGGAEADLDAPKRATWIIGLDSWTLDVFAGLTGRFLASMLKNSPYLRDWRARATQRRKVECYRLRDRVPVRNAGTSGRSSPSGSMKRTSMTRGSRDVPDGQVRLPGDGVYDNDAVESLQPQVLPAVMKDVGAPGQNLTPLSARDRDTRDLSFKAFLPLCTQHTEENTSPSSRHERREARCVSSPSPGSPTLSPGSPSLSAESPGDVTLVHP</sequence>
<organism evidence="2 3">
    <name type="scientific">Pomacea canaliculata</name>
    <name type="common">Golden apple snail</name>
    <dbReference type="NCBI Taxonomy" id="400727"/>
    <lineage>
        <taxon>Eukaryota</taxon>
        <taxon>Metazoa</taxon>
        <taxon>Spiralia</taxon>
        <taxon>Lophotrochozoa</taxon>
        <taxon>Mollusca</taxon>
        <taxon>Gastropoda</taxon>
        <taxon>Caenogastropoda</taxon>
        <taxon>Architaenioglossa</taxon>
        <taxon>Ampullarioidea</taxon>
        <taxon>Ampullariidae</taxon>
        <taxon>Pomacea</taxon>
    </lineage>
</organism>
<dbReference type="EMBL" id="PZQS01000003">
    <property type="protein sequence ID" value="PVD33575.1"/>
    <property type="molecule type" value="Genomic_DNA"/>
</dbReference>
<accession>A0A2T7PJG1</accession>
<dbReference type="AlphaFoldDB" id="A0A2T7PJG1"/>